<organism evidence="2 3">
    <name type="scientific">Prauserella rugosa</name>
    <dbReference type="NCBI Taxonomy" id="43354"/>
    <lineage>
        <taxon>Bacteria</taxon>
        <taxon>Bacillati</taxon>
        <taxon>Actinomycetota</taxon>
        <taxon>Actinomycetes</taxon>
        <taxon>Pseudonocardiales</taxon>
        <taxon>Pseudonocardiaceae</taxon>
        <taxon>Prauserella</taxon>
    </lineage>
</organism>
<protein>
    <submittedName>
        <fullName evidence="2">Acetyltransferase (GNAT) family protein</fullName>
    </submittedName>
</protein>
<feature type="domain" description="N-acetyltransferase" evidence="1">
    <location>
        <begin position="4"/>
        <end position="152"/>
    </location>
</feature>
<dbReference type="InterPro" id="IPR000182">
    <property type="entry name" value="GNAT_dom"/>
</dbReference>
<evidence type="ECO:0000313" key="2">
    <source>
        <dbReference type="EMBL" id="TWH21314.1"/>
    </source>
</evidence>
<keyword evidence="3" id="KW-1185">Reference proteome</keyword>
<dbReference type="AlphaFoldDB" id="A0A660CFX2"/>
<comment type="caution">
    <text evidence="2">The sequence shown here is derived from an EMBL/GenBank/DDBJ whole genome shotgun (WGS) entry which is preliminary data.</text>
</comment>
<dbReference type="GO" id="GO:0016747">
    <property type="term" value="F:acyltransferase activity, transferring groups other than amino-acyl groups"/>
    <property type="evidence" value="ECO:0007669"/>
    <property type="project" value="InterPro"/>
</dbReference>
<keyword evidence="2" id="KW-0808">Transferase</keyword>
<dbReference type="SUPFAM" id="SSF55729">
    <property type="entry name" value="Acyl-CoA N-acyltransferases (Nat)"/>
    <property type="match status" value="1"/>
</dbReference>
<dbReference type="InterPro" id="IPR016181">
    <property type="entry name" value="Acyl_CoA_acyltransferase"/>
</dbReference>
<reference evidence="2 3" key="1">
    <citation type="submission" date="2019-07" db="EMBL/GenBank/DDBJ databases">
        <title>R&amp;d 2014.</title>
        <authorList>
            <person name="Klenk H.-P."/>
        </authorList>
    </citation>
    <scope>NUCLEOTIDE SEQUENCE [LARGE SCALE GENOMIC DNA]</scope>
    <source>
        <strain evidence="2 3">DSM 43194</strain>
    </source>
</reference>
<dbReference type="Pfam" id="PF00583">
    <property type="entry name" value="Acetyltransf_1"/>
    <property type="match status" value="1"/>
</dbReference>
<dbReference type="Gene3D" id="3.40.630.30">
    <property type="match status" value="1"/>
</dbReference>
<name>A0A660CFX2_9PSEU</name>
<dbReference type="OrthoDB" id="4936934at2"/>
<sequence>MDDIVIRGARDDELPLLADMRWRWVVDRGDRPSIGRGEFVDSFVTWARAHAQGHRPLVMLRGDDVIGMTWLAIQPRVPSPLSTGRAVGDLQCVYVVPEHRASGHGDRMIAAALELADELGLEWVTVHSSKRAVTAYERRGFAVSPRLLQVKL</sequence>
<evidence type="ECO:0000259" key="1">
    <source>
        <dbReference type="PROSITE" id="PS51186"/>
    </source>
</evidence>
<dbReference type="EMBL" id="VLJV01000001">
    <property type="protein sequence ID" value="TWH21314.1"/>
    <property type="molecule type" value="Genomic_DNA"/>
</dbReference>
<proteinExistence type="predicted"/>
<dbReference type="Proteomes" id="UP000317303">
    <property type="component" value="Unassembled WGS sequence"/>
</dbReference>
<gene>
    <name evidence="2" type="ORF">JD82_03173</name>
</gene>
<dbReference type="CDD" id="cd04301">
    <property type="entry name" value="NAT_SF"/>
    <property type="match status" value="1"/>
</dbReference>
<accession>A0A660CFX2</accession>
<dbReference type="PROSITE" id="PS51186">
    <property type="entry name" value="GNAT"/>
    <property type="match status" value="1"/>
</dbReference>
<evidence type="ECO:0000313" key="3">
    <source>
        <dbReference type="Proteomes" id="UP000317303"/>
    </source>
</evidence>
<dbReference type="RefSeq" id="WP_030532062.1">
    <property type="nucleotide sequence ID" value="NZ_JOIJ01000007.1"/>
</dbReference>